<comment type="subcellular location">
    <subcellularLocation>
        <location evidence="1">Nucleus</location>
        <location evidence="1">Nucleolus</location>
    </subcellularLocation>
</comment>
<proteinExistence type="inferred from homology"/>
<sequence>MGSSRRHKKKTRSASDRVRVGQASKKPPSAPDPVLLPSVNKEVTYNARKTQKQNFEALGLVSDPTHRGGRQTNAALAIHKPQVPGAPEEEDEDEESSRNVVTHEDDDELRALCNKERKTGKAEPKMLTSMQRVIMKKLVDKHGDDPRAMARDRKLNPMQHSPGVLRMMIASYTAHESMVAAGKQNFRAPIKGLGKRGVAFS</sequence>
<evidence type="ECO:0000256" key="5">
    <source>
        <dbReference type="SAM" id="MobiDB-lite"/>
    </source>
</evidence>
<dbReference type="Proteomes" id="UP001190700">
    <property type="component" value="Unassembled WGS sequence"/>
</dbReference>
<evidence type="ECO:0000256" key="2">
    <source>
        <dbReference type="ARBA" id="ARBA00008479"/>
    </source>
</evidence>
<reference evidence="6 7" key="1">
    <citation type="journal article" date="2015" name="Genome Biol. Evol.">
        <title>Comparative Genomics of a Bacterivorous Green Alga Reveals Evolutionary Causalities and Consequences of Phago-Mixotrophic Mode of Nutrition.</title>
        <authorList>
            <person name="Burns J.A."/>
            <person name="Paasch A."/>
            <person name="Narechania A."/>
            <person name="Kim E."/>
        </authorList>
    </citation>
    <scope>NUCLEOTIDE SEQUENCE [LARGE SCALE GENOMIC DNA]</scope>
    <source>
        <strain evidence="6 7">PLY_AMNH</strain>
    </source>
</reference>
<protein>
    <recommendedName>
        <fullName evidence="3">Nucleolar protein 16</fullName>
    </recommendedName>
</protein>
<evidence type="ECO:0000256" key="3">
    <source>
        <dbReference type="ARBA" id="ARBA00015522"/>
    </source>
</evidence>
<dbReference type="InterPro" id="IPR019002">
    <property type="entry name" value="Ribosome_biogenesis_Nop16"/>
</dbReference>
<feature type="region of interest" description="Disordered" evidence="5">
    <location>
        <begin position="59"/>
        <end position="104"/>
    </location>
</feature>
<keyword evidence="7" id="KW-1185">Reference proteome</keyword>
<feature type="region of interest" description="Disordered" evidence="5">
    <location>
        <begin position="1"/>
        <end position="38"/>
    </location>
</feature>
<gene>
    <name evidence="6" type="ORF">CYMTET_54921</name>
</gene>
<evidence type="ECO:0000313" key="7">
    <source>
        <dbReference type="Proteomes" id="UP001190700"/>
    </source>
</evidence>
<dbReference type="GO" id="GO:0042273">
    <property type="term" value="P:ribosomal large subunit biogenesis"/>
    <property type="evidence" value="ECO:0007669"/>
    <property type="project" value="TreeGrafter"/>
</dbReference>
<accession>A0AAE0BE92</accession>
<dbReference type="PANTHER" id="PTHR13243">
    <property type="entry name" value="HSPC111 PROTEIN-RELATED"/>
    <property type="match status" value="1"/>
</dbReference>
<dbReference type="Pfam" id="PF09420">
    <property type="entry name" value="Nop16"/>
    <property type="match status" value="1"/>
</dbReference>
<dbReference type="PANTHER" id="PTHR13243:SF1">
    <property type="entry name" value="NUCLEOLAR PROTEIN 16"/>
    <property type="match status" value="1"/>
</dbReference>
<comment type="caution">
    <text evidence="6">The sequence shown here is derived from an EMBL/GenBank/DDBJ whole genome shotgun (WGS) entry which is preliminary data.</text>
</comment>
<comment type="similarity">
    <text evidence="2">Belongs to the NOP16 family.</text>
</comment>
<evidence type="ECO:0000313" key="6">
    <source>
        <dbReference type="EMBL" id="KAK3234842.1"/>
    </source>
</evidence>
<organism evidence="6 7">
    <name type="scientific">Cymbomonas tetramitiformis</name>
    <dbReference type="NCBI Taxonomy" id="36881"/>
    <lineage>
        <taxon>Eukaryota</taxon>
        <taxon>Viridiplantae</taxon>
        <taxon>Chlorophyta</taxon>
        <taxon>Pyramimonadophyceae</taxon>
        <taxon>Pyramimonadales</taxon>
        <taxon>Pyramimonadaceae</taxon>
        <taxon>Cymbomonas</taxon>
    </lineage>
</organism>
<evidence type="ECO:0000256" key="4">
    <source>
        <dbReference type="ARBA" id="ARBA00023242"/>
    </source>
</evidence>
<feature type="compositionally biased region" description="Basic residues" evidence="5">
    <location>
        <begin position="1"/>
        <end position="12"/>
    </location>
</feature>
<keyword evidence="4" id="KW-0539">Nucleus</keyword>
<dbReference type="AlphaFoldDB" id="A0AAE0BE92"/>
<name>A0AAE0BE92_9CHLO</name>
<dbReference type="GO" id="GO:0005730">
    <property type="term" value="C:nucleolus"/>
    <property type="evidence" value="ECO:0007669"/>
    <property type="project" value="UniProtKB-SubCell"/>
</dbReference>
<evidence type="ECO:0000256" key="1">
    <source>
        <dbReference type="ARBA" id="ARBA00004604"/>
    </source>
</evidence>
<dbReference type="EMBL" id="LGRX02035444">
    <property type="protein sequence ID" value="KAK3234842.1"/>
    <property type="molecule type" value="Genomic_DNA"/>
</dbReference>